<feature type="transmembrane region" description="Helical" evidence="8">
    <location>
        <begin position="126"/>
        <end position="148"/>
    </location>
</feature>
<evidence type="ECO:0000313" key="10">
    <source>
        <dbReference type="Proteomes" id="UP000233524"/>
    </source>
</evidence>
<comment type="similarity">
    <text evidence="2">Belongs to the chromate ion transporter (CHR) (TC 2.A.51) family.</text>
</comment>
<evidence type="ECO:0008006" key="11">
    <source>
        <dbReference type="Google" id="ProtNLM"/>
    </source>
</evidence>
<evidence type="ECO:0000256" key="5">
    <source>
        <dbReference type="ARBA" id="ARBA00022989"/>
    </source>
</evidence>
<dbReference type="PANTHER" id="PTHR33567:SF3">
    <property type="entry name" value="CHROMATE ION TRANSPORTER (EUROFUNG)"/>
    <property type="match status" value="1"/>
</dbReference>
<feature type="transmembrane region" description="Helical" evidence="8">
    <location>
        <begin position="338"/>
        <end position="360"/>
    </location>
</feature>
<evidence type="ECO:0000256" key="7">
    <source>
        <dbReference type="SAM" id="MobiDB-lite"/>
    </source>
</evidence>
<evidence type="ECO:0000256" key="2">
    <source>
        <dbReference type="ARBA" id="ARBA00005262"/>
    </source>
</evidence>
<keyword evidence="10" id="KW-1185">Reference proteome</keyword>
<keyword evidence="4 8" id="KW-0812">Transmembrane</keyword>
<evidence type="ECO:0000313" key="9">
    <source>
        <dbReference type="EMBL" id="PKS12768.1"/>
    </source>
</evidence>
<reference evidence="9 10" key="1">
    <citation type="journal article" date="2017" name="G3 (Bethesda)">
        <title>First Draft Genome Sequence of the Pathogenic Fungus Lomentospora prolificans (Formerly Scedosporium prolificans).</title>
        <authorList>
            <person name="Luo R."/>
            <person name="Zimin A."/>
            <person name="Workman R."/>
            <person name="Fan Y."/>
            <person name="Pertea G."/>
            <person name="Grossman N."/>
            <person name="Wear M.P."/>
            <person name="Jia B."/>
            <person name="Miller H."/>
            <person name="Casadevall A."/>
            <person name="Timp W."/>
            <person name="Zhang S.X."/>
            <person name="Salzberg S.L."/>
        </authorList>
    </citation>
    <scope>NUCLEOTIDE SEQUENCE [LARGE SCALE GENOMIC DNA]</scope>
    <source>
        <strain evidence="9 10">JHH-5317</strain>
    </source>
</reference>
<proteinExistence type="inferred from homology"/>
<dbReference type="InterPro" id="IPR003370">
    <property type="entry name" value="Chromate_transpt"/>
</dbReference>
<feature type="compositionally biased region" description="Polar residues" evidence="7">
    <location>
        <begin position="225"/>
        <end position="238"/>
    </location>
</feature>
<feature type="compositionally biased region" description="Polar residues" evidence="7">
    <location>
        <begin position="246"/>
        <end position="266"/>
    </location>
</feature>
<organism evidence="9 10">
    <name type="scientific">Lomentospora prolificans</name>
    <dbReference type="NCBI Taxonomy" id="41688"/>
    <lineage>
        <taxon>Eukaryota</taxon>
        <taxon>Fungi</taxon>
        <taxon>Dikarya</taxon>
        <taxon>Ascomycota</taxon>
        <taxon>Pezizomycotina</taxon>
        <taxon>Sordariomycetes</taxon>
        <taxon>Hypocreomycetidae</taxon>
        <taxon>Microascales</taxon>
        <taxon>Microascaceae</taxon>
        <taxon>Lomentospora</taxon>
    </lineage>
</organism>
<name>A0A2N3NK25_9PEZI</name>
<gene>
    <name evidence="9" type="ORF">jhhlp_000979</name>
</gene>
<evidence type="ECO:0000256" key="6">
    <source>
        <dbReference type="ARBA" id="ARBA00023136"/>
    </source>
</evidence>
<dbReference type="EMBL" id="NLAX01000003">
    <property type="protein sequence ID" value="PKS12768.1"/>
    <property type="molecule type" value="Genomic_DNA"/>
</dbReference>
<feature type="region of interest" description="Disordered" evidence="7">
    <location>
        <begin position="221"/>
        <end position="289"/>
    </location>
</feature>
<dbReference type="OrthoDB" id="2160638at2759"/>
<protein>
    <recommendedName>
        <fullName evidence="11">Chromate transporter</fullName>
    </recommendedName>
</protein>
<keyword evidence="3" id="KW-1003">Cell membrane</keyword>
<dbReference type="Pfam" id="PF02417">
    <property type="entry name" value="Chromate_transp"/>
    <property type="match status" value="2"/>
</dbReference>
<dbReference type="GO" id="GO:0005886">
    <property type="term" value="C:plasma membrane"/>
    <property type="evidence" value="ECO:0007669"/>
    <property type="project" value="UniProtKB-SubCell"/>
</dbReference>
<dbReference type="VEuPathDB" id="FungiDB:jhhlp_000979"/>
<feature type="transmembrane region" description="Helical" evidence="8">
    <location>
        <begin position="89"/>
        <end position="114"/>
    </location>
</feature>
<comment type="subcellular location">
    <subcellularLocation>
        <location evidence="1">Cell membrane</location>
        <topology evidence="1">Multi-pass membrane protein</topology>
    </subcellularLocation>
</comment>
<dbReference type="AlphaFoldDB" id="A0A2N3NK25"/>
<dbReference type="Proteomes" id="UP000233524">
    <property type="component" value="Unassembled WGS sequence"/>
</dbReference>
<evidence type="ECO:0000256" key="4">
    <source>
        <dbReference type="ARBA" id="ARBA00022692"/>
    </source>
</evidence>
<dbReference type="PANTHER" id="PTHR33567">
    <property type="entry name" value="CHROMATE ION TRANSPORTER (EUROFUNG)"/>
    <property type="match status" value="1"/>
</dbReference>
<dbReference type="GO" id="GO:0015109">
    <property type="term" value="F:chromate transmembrane transporter activity"/>
    <property type="evidence" value="ECO:0007669"/>
    <property type="project" value="InterPro"/>
</dbReference>
<sequence length="525" mass="57219">MTVRKPRWNRLYPRKLVGQFKNTLRQCWHLGITSFGGPTVHFQQFYIRFVTKAQWIDEEIYQELFSVTQACSGPASTKMLYCINLMHDGFLSACLGFLLWSLPGAVIMYGLSIGVSSIGDGLPRPVYALLSGLNSATVGIIALAGVQLSEKTITDTPTRLLVFFGAAAGLLYNALWYFPVVMVVAGIVTVVYDFRWLHTPVKAIVRFINAPLRYAKRMAKRGNENGPQNTPENTAQTTDLDDLGPPTSTVAGASSSVDPGPTSSNRDTNRKEPSLPTTEHEAHELLSTDSEPRIVPAERRLNFTWKFGLSIIVGFFLSFAVIMTIRGVVKEKPALYDVFANFFLAGTIIFGGGPVVIPLLREYVVTEGWVRPRDFLIGVAIIQSMPGPNFNVAVYLGSLAAITLGYPPISGAIIGYIGLFTPGLVIVHGTMGVWGSIRGLRAVKSAIRGVNAAAVGLMYTAVYRLWQIGYIDEGFQQGSSLANEPWWVVVTASSYVGGYWFGMNPPTAIVVGAVMGMIYYGVSSA</sequence>
<keyword evidence="6 8" id="KW-0472">Membrane</keyword>
<evidence type="ECO:0000256" key="1">
    <source>
        <dbReference type="ARBA" id="ARBA00004651"/>
    </source>
</evidence>
<accession>A0A2N3NK25</accession>
<feature type="transmembrane region" description="Helical" evidence="8">
    <location>
        <begin position="160"/>
        <end position="192"/>
    </location>
</feature>
<keyword evidence="5 8" id="KW-1133">Transmembrane helix</keyword>
<dbReference type="InParanoid" id="A0A2N3NK25"/>
<evidence type="ECO:0000256" key="3">
    <source>
        <dbReference type="ARBA" id="ARBA00022475"/>
    </source>
</evidence>
<evidence type="ECO:0000256" key="8">
    <source>
        <dbReference type="SAM" id="Phobius"/>
    </source>
</evidence>
<feature type="transmembrane region" description="Helical" evidence="8">
    <location>
        <begin position="499"/>
        <end position="522"/>
    </location>
</feature>
<feature type="compositionally biased region" description="Basic and acidic residues" evidence="7">
    <location>
        <begin position="267"/>
        <end position="289"/>
    </location>
</feature>
<feature type="transmembrane region" description="Helical" evidence="8">
    <location>
        <begin position="413"/>
        <end position="434"/>
    </location>
</feature>
<dbReference type="STRING" id="41688.A0A2N3NK25"/>
<comment type="caution">
    <text evidence="9">The sequence shown here is derived from an EMBL/GenBank/DDBJ whole genome shotgun (WGS) entry which is preliminary data.</text>
</comment>
<feature type="transmembrane region" description="Helical" evidence="8">
    <location>
        <begin position="307"/>
        <end position="326"/>
    </location>
</feature>